<dbReference type="SUPFAM" id="SSF52821">
    <property type="entry name" value="Rhodanese/Cell cycle control phosphatase"/>
    <property type="match status" value="1"/>
</dbReference>
<comment type="caution">
    <text evidence="4">The sequence shown here is derived from an EMBL/GenBank/DDBJ whole genome shotgun (WGS) entry which is preliminary data.</text>
</comment>
<dbReference type="AlphaFoldDB" id="E1JU54"/>
<dbReference type="STRING" id="596151.DesfrDRAFT_1153"/>
<reference evidence="4 5" key="1">
    <citation type="submission" date="2010-08" db="EMBL/GenBank/DDBJ databases">
        <title>The draft genome of Desulfovibrio fructosovorans JJ.</title>
        <authorList>
            <consortium name="US DOE Joint Genome Institute (JGI-PGF)"/>
            <person name="Lucas S."/>
            <person name="Copeland A."/>
            <person name="Lapidus A."/>
            <person name="Cheng J.-F."/>
            <person name="Bruce D."/>
            <person name="Goodwin L."/>
            <person name="Pitluck S."/>
            <person name="Land M.L."/>
            <person name="Hauser L."/>
            <person name="Chang Y.-J."/>
            <person name="Jeffries C."/>
            <person name="Wall J.D."/>
            <person name="Stahl D.A."/>
            <person name="Arkin A.P."/>
            <person name="Dehal P."/>
            <person name="Stolyar S.M."/>
            <person name="Hazen T.C."/>
            <person name="Woyke T.J."/>
        </authorList>
    </citation>
    <scope>NUCLEOTIDE SEQUENCE [LARGE SCALE GENOMIC DNA]</scope>
    <source>
        <strain evidence="4 5">JJ</strain>
    </source>
</reference>
<protein>
    <submittedName>
        <fullName evidence="4">Rhodanese domain protein</fullName>
    </submittedName>
</protein>
<dbReference type="Proteomes" id="UP000006250">
    <property type="component" value="Unassembled WGS sequence"/>
</dbReference>
<dbReference type="InterPro" id="IPR001763">
    <property type="entry name" value="Rhodanese-like_dom"/>
</dbReference>
<evidence type="ECO:0000313" key="4">
    <source>
        <dbReference type="EMBL" id="EFL51984.1"/>
    </source>
</evidence>
<keyword evidence="2" id="KW-0812">Transmembrane</keyword>
<dbReference type="InterPro" id="IPR036873">
    <property type="entry name" value="Rhodanese-like_dom_sf"/>
</dbReference>
<keyword evidence="2" id="KW-1133">Transmembrane helix</keyword>
<evidence type="ECO:0000256" key="2">
    <source>
        <dbReference type="SAM" id="Phobius"/>
    </source>
</evidence>
<dbReference type="CDD" id="cd00158">
    <property type="entry name" value="RHOD"/>
    <property type="match status" value="1"/>
</dbReference>
<evidence type="ECO:0000256" key="1">
    <source>
        <dbReference type="SAM" id="MobiDB-lite"/>
    </source>
</evidence>
<proteinExistence type="predicted"/>
<feature type="region of interest" description="Disordered" evidence="1">
    <location>
        <begin position="1"/>
        <end position="23"/>
    </location>
</feature>
<dbReference type="eggNOG" id="COG0607">
    <property type="taxonomic scope" value="Bacteria"/>
</dbReference>
<feature type="domain" description="Rhodanese" evidence="3">
    <location>
        <begin position="92"/>
        <end position="176"/>
    </location>
</feature>
<organism evidence="4 5">
    <name type="scientific">Solidesulfovibrio fructosivorans JJ]</name>
    <dbReference type="NCBI Taxonomy" id="596151"/>
    <lineage>
        <taxon>Bacteria</taxon>
        <taxon>Pseudomonadati</taxon>
        <taxon>Thermodesulfobacteriota</taxon>
        <taxon>Desulfovibrionia</taxon>
        <taxon>Desulfovibrionales</taxon>
        <taxon>Desulfovibrionaceae</taxon>
        <taxon>Solidesulfovibrio</taxon>
    </lineage>
</organism>
<dbReference type="Gene3D" id="3.40.250.10">
    <property type="entry name" value="Rhodanese-like domain"/>
    <property type="match status" value="1"/>
</dbReference>
<evidence type="ECO:0000313" key="5">
    <source>
        <dbReference type="Proteomes" id="UP000006250"/>
    </source>
</evidence>
<feature type="transmembrane region" description="Helical" evidence="2">
    <location>
        <begin position="29"/>
        <end position="50"/>
    </location>
</feature>
<dbReference type="PROSITE" id="PS50206">
    <property type="entry name" value="RHODANESE_3"/>
    <property type="match status" value="1"/>
</dbReference>
<evidence type="ECO:0000259" key="3">
    <source>
        <dbReference type="PROSITE" id="PS50206"/>
    </source>
</evidence>
<dbReference type="RefSeq" id="WP_005991977.1">
    <property type="nucleotide sequence ID" value="NZ_AECZ01000006.1"/>
</dbReference>
<gene>
    <name evidence="4" type="ORF">DesfrDRAFT_1153</name>
</gene>
<keyword evidence="2" id="KW-0472">Membrane</keyword>
<sequence>MIARNLPPGAAGNQGTLPGPKRRVGQKRIISRAGLATALAVLAALFVTAACSRPPADDAARKARVYELFAQYKKDFPNAPEVSAEDAVSLWRQGKLLPIDVREPTERAVSTLPGAVTAEEYLADPGRFGDKRPVAYCTIGYRSGQWAEAKAREGLPVANMAAGLLGWLHAGGTLVDAKGEPTKTVNVYGRTWDLAPKGYIGVW</sequence>
<accession>E1JU54</accession>
<dbReference type="SMART" id="SM00450">
    <property type="entry name" value="RHOD"/>
    <property type="match status" value="1"/>
</dbReference>
<dbReference type="EMBL" id="AECZ01000006">
    <property type="protein sequence ID" value="EFL51984.1"/>
    <property type="molecule type" value="Genomic_DNA"/>
</dbReference>
<name>E1JU54_SOLFR</name>
<keyword evidence="5" id="KW-1185">Reference proteome</keyword>